<proteinExistence type="predicted"/>
<gene>
    <name evidence="2" type="ordered locus">glr1969</name>
</gene>
<feature type="chain" id="PRO_5004288865" evidence="1">
    <location>
        <begin position="25"/>
        <end position="135"/>
    </location>
</feature>
<dbReference type="RefSeq" id="WP_011141967.1">
    <property type="nucleotide sequence ID" value="NC_005125.1"/>
</dbReference>
<dbReference type="EMBL" id="BA000045">
    <property type="protein sequence ID" value="BAC89910.1"/>
    <property type="molecule type" value="Genomic_DNA"/>
</dbReference>
<dbReference type="KEGG" id="gvi:glr1969"/>
<dbReference type="STRING" id="251221.gene:10759461"/>
<sequence length="135" mass="14642">MSIYRTQALGVAALMLATSGLALAAEMPITVLRSRSVSTTSKSRQLVYASVPAKATDAQIVDAVKQYALKERKAAGIDEVTVFVDLDLAKNCEKITTPYFTINDAGKVEQGYTDRAAYTRVIEKLRSQGSCKALY</sequence>
<dbReference type="Proteomes" id="UP000000557">
    <property type="component" value="Chromosome"/>
</dbReference>
<evidence type="ECO:0000256" key="1">
    <source>
        <dbReference type="SAM" id="SignalP"/>
    </source>
</evidence>
<evidence type="ECO:0000313" key="2">
    <source>
        <dbReference type="EMBL" id="BAC89910.1"/>
    </source>
</evidence>
<name>Q7NJ63_GLOVI</name>
<keyword evidence="1" id="KW-0732">Signal</keyword>
<dbReference type="OrthoDB" id="9849483at2"/>
<reference evidence="2 3" key="2">
    <citation type="journal article" date="2003" name="DNA Res.">
        <title>Complete genome structure of Gloeobacter violaceus PCC 7421, a cyanobacterium that lacks thylakoids (supplement).</title>
        <authorList>
            <person name="Nakamura Y."/>
            <person name="Kaneko T."/>
            <person name="Sato S."/>
            <person name="Mimuro M."/>
            <person name="Miyashita H."/>
            <person name="Tsuchiya T."/>
            <person name="Sasamoto S."/>
            <person name="Watanabe A."/>
            <person name="Kawashima K."/>
            <person name="Kishida Y."/>
            <person name="Kiyokawa C."/>
            <person name="Kohara M."/>
            <person name="Matsumoto M."/>
            <person name="Matsuno A."/>
            <person name="Nakazaki N."/>
            <person name="Shimpo S."/>
            <person name="Takeuchi C."/>
            <person name="Yamada M."/>
            <person name="Tabata S."/>
        </authorList>
    </citation>
    <scope>NUCLEOTIDE SEQUENCE [LARGE SCALE GENOMIC DNA]</scope>
    <source>
        <strain evidence="3">ATCC 29082 / PCC 7421</strain>
    </source>
</reference>
<accession>Q7NJ63</accession>
<dbReference type="EnsemblBacteria" id="BAC89910">
    <property type="protein sequence ID" value="BAC89910"/>
    <property type="gene ID" value="BAC89910"/>
</dbReference>
<dbReference type="InParanoid" id="Q7NJ63"/>
<feature type="signal peptide" evidence="1">
    <location>
        <begin position="1"/>
        <end position="24"/>
    </location>
</feature>
<dbReference type="AlphaFoldDB" id="Q7NJ63"/>
<protein>
    <submittedName>
        <fullName evidence="2">Glr1969 protein</fullName>
    </submittedName>
</protein>
<evidence type="ECO:0000313" key="3">
    <source>
        <dbReference type="Proteomes" id="UP000000557"/>
    </source>
</evidence>
<organism evidence="2 3">
    <name type="scientific">Gloeobacter violaceus (strain ATCC 29082 / PCC 7421)</name>
    <dbReference type="NCBI Taxonomy" id="251221"/>
    <lineage>
        <taxon>Bacteria</taxon>
        <taxon>Bacillati</taxon>
        <taxon>Cyanobacteriota</taxon>
        <taxon>Cyanophyceae</taxon>
        <taxon>Gloeobacterales</taxon>
        <taxon>Gloeobacteraceae</taxon>
        <taxon>Gloeobacter</taxon>
    </lineage>
</organism>
<dbReference type="HOGENOM" id="CLU_1903726_0_0_3"/>
<reference evidence="2 3" key="1">
    <citation type="journal article" date="2003" name="DNA Res.">
        <title>Complete genome structure of Gloeobacter violaceus PCC 7421, a cyanobacterium that lacks thylakoids.</title>
        <authorList>
            <person name="Nakamura Y."/>
            <person name="Kaneko T."/>
            <person name="Sato S."/>
            <person name="Mimuro M."/>
            <person name="Miyashita H."/>
            <person name="Tsuchiya T."/>
            <person name="Sasamoto S."/>
            <person name="Watanabe A."/>
            <person name="Kawashima K."/>
            <person name="Kishida Y."/>
            <person name="Kiyokawa C."/>
            <person name="Kohara M."/>
            <person name="Matsumoto M."/>
            <person name="Matsuno A."/>
            <person name="Nakazaki N."/>
            <person name="Shimpo S."/>
            <person name="Takeuchi C."/>
            <person name="Yamada M."/>
            <person name="Tabata S."/>
        </authorList>
    </citation>
    <scope>NUCLEOTIDE SEQUENCE [LARGE SCALE GENOMIC DNA]</scope>
    <source>
        <strain evidence="3">ATCC 29082 / PCC 7421</strain>
    </source>
</reference>
<keyword evidence="3" id="KW-1185">Reference proteome</keyword>